<keyword evidence="2" id="KW-1185">Reference proteome</keyword>
<dbReference type="Pfam" id="PF12058">
    <property type="entry name" value="PipX"/>
    <property type="match status" value="1"/>
</dbReference>
<dbReference type="Gene3D" id="6.10.250.870">
    <property type="match status" value="1"/>
</dbReference>
<evidence type="ECO:0000313" key="1">
    <source>
        <dbReference type="EMBL" id="RUT10724.1"/>
    </source>
</evidence>
<protein>
    <recommendedName>
        <fullName evidence="3">DUF3539 domain-containing protein</fullName>
    </recommendedName>
</protein>
<dbReference type="RefSeq" id="WP_106168968.1">
    <property type="nucleotide sequence ID" value="NZ_JAVKZF010000004.1"/>
</dbReference>
<evidence type="ECO:0008006" key="3">
    <source>
        <dbReference type="Google" id="ProtNLM"/>
    </source>
</evidence>
<gene>
    <name evidence="1" type="ORF">DSM107010_39640</name>
</gene>
<dbReference type="EMBL" id="RSCK01000037">
    <property type="protein sequence ID" value="RUT10724.1"/>
    <property type="molecule type" value="Genomic_DNA"/>
</dbReference>
<reference evidence="1 2" key="1">
    <citation type="journal article" date="2019" name="Genome Biol. Evol.">
        <title>Day and night: Metabolic profiles and evolutionary relationships of six axenic non-marine cyanobacteria.</title>
        <authorList>
            <person name="Will S.E."/>
            <person name="Henke P."/>
            <person name="Boedeker C."/>
            <person name="Huang S."/>
            <person name="Brinkmann H."/>
            <person name="Rohde M."/>
            <person name="Jarek M."/>
            <person name="Friedl T."/>
            <person name="Seufert S."/>
            <person name="Schumacher M."/>
            <person name="Overmann J."/>
            <person name="Neumann-Schaal M."/>
            <person name="Petersen J."/>
        </authorList>
    </citation>
    <scope>NUCLEOTIDE SEQUENCE [LARGE SCALE GENOMIC DNA]</scope>
    <source>
        <strain evidence="1 2">SAG 39.79</strain>
    </source>
</reference>
<evidence type="ECO:0000313" key="2">
    <source>
        <dbReference type="Proteomes" id="UP000282574"/>
    </source>
</evidence>
<dbReference type="Proteomes" id="UP000282574">
    <property type="component" value="Unassembled WGS sequence"/>
</dbReference>
<organism evidence="1 2">
    <name type="scientific">Chroococcidiopsis cubana SAG 39.79</name>
    <dbReference type="NCBI Taxonomy" id="388085"/>
    <lineage>
        <taxon>Bacteria</taxon>
        <taxon>Bacillati</taxon>
        <taxon>Cyanobacteriota</taxon>
        <taxon>Cyanophyceae</taxon>
        <taxon>Chroococcidiopsidales</taxon>
        <taxon>Chroococcidiopsidaceae</taxon>
        <taxon>Chroococcidiopsis</taxon>
    </lineage>
</organism>
<accession>A0AB37UHH9</accession>
<name>A0AB37UHH9_9CYAN</name>
<comment type="caution">
    <text evidence="1">The sequence shown here is derived from an EMBL/GenBank/DDBJ whole genome shotgun (WGS) entry which is preliminary data.</text>
</comment>
<dbReference type="Gene3D" id="2.30.30.660">
    <property type="entry name" value="Protein of unknown function (DUF3539)"/>
    <property type="match status" value="1"/>
</dbReference>
<proteinExistence type="predicted"/>
<sequence>MSQEIYLHHPTFGLLFRVCQLSQGQELFTTIYNQRFFFLVTARSEGIGIELINRISANSLMEKHLRQLRRTGLIQEYNQLMVSYRQIFD</sequence>
<dbReference type="InterPro" id="IPR021926">
    <property type="entry name" value="PipX"/>
</dbReference>
<dbReference type="AlphaFoldDB" id="A0AB37UHH9"/>